<evidence type="ECO:0000256" key="3">
    <source>
        <dbReference type="ARBA" id="ARBA00022982"/>
    </source>
</evidence>
<dbReference type="EMBL" id="LANP01000010">
    <property type="protein sequence ID" value="KJV56349.1"/>
    <property type="molecule type" value="Genomic_DNA"/>
</dbReference>
<proteinExistence type="inferred from homology"/>
<sequence>MTKNIIEINDEENFKQEVLLSKNKLILVDFYADWCGPCRQLSPILVEISEELSDKIKIVKINIEKNVQVATDFKIQSIPTLILFSNGDAVSREVGGKSKQDIIDWISNYVTPYK</sequence>
<keyword evidence="2" id="KW-0813">Transport</keyword>
<keyword evidence="4 10" id="KW-1015">Disulfide bond</keyword>
<evidence type="ECO:0000259" key="11">
    <source>
        <dbReference type="PROSITE" id="PS51352"/>
    </source>
</evidence>
<organism evidence="12 13">
    <name type="scientific">Orientia chuto str. Dubai</name>
    <dbReference type="NCBI Taxonomy" id="1359168"/>
    <lineage>
        <taxon>Bacteria</taxon>
        <taxon>Pseudomonadati</taxon>
        <taxon>Pseudomonadota</taxon>
        <taxon>Alphaproteobacteria</taxon>
        <taxon>Rickettsiales</taxon>
        <taxon>Rickettsiaceae</taxon>
        <taxon>Rickettsieae</taxon>
        <taxon>Orientia</taxon>
    </lineage>
</organism>
<evidence type="ECO:0000256" key="6">
    <source>
        <dbReference type="ARBA" id="ARBA00025303"/>
    </source>
</evidence>
<feature type="disulfide bond" description="Redox-active" evidence="10">
    <location>
        <begin position="35"/>
        <end position="38"/>
    </location>
</feature>
<evidence type="ECO:0000256" key="2">
    <source>
        <dbReference type="ARBA" id="ARBA00022448"/>
    </source>
</evidence>
<dbReference type="NCBIfam" id="TIGR01068">
    <property type="entry name" value="thioredoxin"/>
    <property type="match status" value="1"/>
</dbReference>
<feature type="site" description="Contributes to redox potential value" evidence="9">
    <location>
        <position position="37"/>
    </location>
</feature>
<reference evidence="12 13" key="1">
    <citation type="submission" date="2015-02" db="EMBL/GenBank/DDBJ databases">
        <title>Genome Sequencing of Rickettsiales.</title>
        <authorList>
            <person name="Daugherty S.C."/>
            <person name="Su Q."/>
            <person name="Abolude K."/>
            <person name="Beier-Sexton M."/>
            <person name="Carlyon J.A."/>
            <person name="Carter R."/>
            <person name="Day N.P."/>
            <person name="Dumler S.J."/>
            <person name="Dyachenko V."/>
            <person name="Godinez A."/>
            <person name="Kurtti T.J."/>
            <person name="Lichay M."/>
            <person name="Mullins K.E."/>
            <person name="Ott S."/>
            <person name="Pappas-Brown V."/>
            <person name="Paris D.H."/>
            <person name="Patel P."/>
            <person name="Richards A.L."/>
            <person name="Sadzewicz L."/>
            <person name="Sears K."/>
            <person name="Seidman D."/>
            <person name="Sengamalay N."/>
            <person name="Stenos J."/>
            <person name="Tallon L.J."/>
            <person name="Vincent G."/>
            <person name="Fraser C.M."/>
            <person name="Munderloh U."/>
            <person name="Dunning-Hotopp J.C."/>
        </authorList>
    </citation>
    <scope>NUCLEOTIDE SEQUENCE [LARGE SCALE GENOMIC DNA]</scope>
    <source>
        <strain evidence="12 13">Fuller</strain>
    </source>
</reference>
<dbReference type="InterPro" id="IPR017937">
    <property type="entry name" value="Thioredoxin_CS"/>
</dbReference>
<dbReference type="CDD" id="cd02947">
    <property type="entry name" value="TRX_family"/>
    <property type="match status" value="1"/>
</dbReference>
<feature type="active site" description="Nucleophile" evidence="9">
    <location>
        <position position="38"/>
    </location>
</feature>
<dbReference type="OrthoDB" id="9790390at2"/>
<dbReference type="PRINTS" id="PR00421">
    <property type="entry name" value="THIOREDOXIN"/>
</dbReference>
<comment type="caution">
    <text evidence="12">The sequence shown here is derived from an EMBL/GenBank/DDBJ whole genome shotgun (WGS) entry which is preliminary data.</text>
</comment>
<evidence type="ECO:0000256" key="8">
    <source>
        <dbReference type="PIRNR" id="PIRNR000077"/>
    </source>
</evidence>
<dbReference type="PANTHER" id="PTHR45663:SF11">
    <property type="entry name" value="GEO12009P1"/>
    <property type="match status" value="1"/>
</dbReference>
<comment type="function">
    <text evidence="6">Component of the thioredoxin-thioredoxin reductase system. Participates in various redox reactions through the reversible oxidation of its active center dithiol to a disulfide and catalyzes dithiol-disulfide exchange reactions.</text>
</comment>
<dbReference type="Gene3D" id="3.40.30.10">
    <property type="entry name" value="Glutaredoxin"/>
    <property type="match status" value="1"/>
</dbReference>
<gene>
    <name evidence="12" type="primary">trxA</name>
    <name evidence="12" type="ORF">OCHUTO_0503</name>
</gene>
<evidence type="ECO:0000256" key="7">
    <source>
        <dbReference type="NCBIfam" id="TIGR01068"/>
    </source>
</evidence>
<dbReference type="Pfam" id="PF00085">
    <property type="entry name" value="Thioredoxin"/>
    <property type="match status" value="1"/>
</dbReference>
<dbReference type="PROSITE" id="PS00194">
    <property type="entry name" value="THIOREDOXIN_1"/>
    <property type="match status" value="1"/>
</dbReference>
<keyword evidence="13" id="KW-1185">Reference proteome</keyword>
<dbReference type="Proteomes" id="UP000033616">
    <property type="component" value="Unassembled WGS sequence"/>
</dbReference>
<dbReference type="InterPro" id="IPR036249">
    <property type="entry name" value="Thioredoxin-like_sf"/>
</dbReference>
<dbReference type="STRING" id="1359168.OCHUTO_0503"/>
<evidence type="ECO:0000256" key="4">
    <source>
        <dbReference type="ARBA" id="ARBA00023157"/>
    </source>
</evidence>
<dbReference type="PATRIC" id="fig|1359168.3.peg.1275"/>
<comment type="similarity">
    <text evidence="1 8">Belongs to the thioredoxin family.</text>
</comment>
<accession>A0A0F3MP28</accession>
<evidence type="ECO:0000256" key="10">
    <source>
        <dbReference type="PIRSR" id="PIRSR000077-4"/>
    </source>
</evidence>
<dbReference type="SUPFAM" id="SSF52833">
    <property type="entry name" value="Thioredoxin-like"/>
    <property type="match status" value="1"/>
</dbReference>
<dbReference type="GO" id="GO:0005829">
    <property type="term" value="C:cytosol"/>
    <property type="evidence" value="ECO:0007669"/>
    <property type="project" value="TreeGrafter"/>
</dbReference>
<name>A0A0F3MP28_9RICK</name>
<evidence type="ECO:0000256" key="9">
    <source>
        <dbReference type="PIRSR" id="PIRSR000077-1"/>
    </source>
</evidence>
<dbReference type="GO" id="GO:0045454">
    <property type="term" value="P:cell redox homeostasis"/>
    <property type="evidence" value="ECO:0007669"/>
    <property type="project" value="TreeGrafter"/>
</dbReference>
<dbReference type="AlphaFoldDB" id="A0A0F3MP28"/>
<feature type="domain" description="Thioredoxin" evidence="11">
    <location>
        <begin position="1"/>
        <end position="111"/>
    </location>
</feature>
<keyword evidence="3" id="KW-0249">Electron transport</keyword>
<dbReference type="PROSITE" id="PS51352">
    <property type="entry name" value="THIOREDOXIN_2"/>
    <property type="match status" value="1"/>
</dbReference>
<evidence type="ECO:0000256" key="5">
    <source>
        <dbReference type="ARBA" id="ARBA00023284"/>
    </source>
</evidence>
<keyword evidence="5 10" id="KW-0676">Redox-active center</keyword>
<evidence type="ECO:0000313" key="13">
    <source>
        <dbReference type="Proteomes" id="UP000033616"/>
    </source>
</evidence>
<feature type="active site" description="Nucleophile" evidence="9">
    <location>
        <position position="35"/>
    </location>
</feature>
<dbReference type="InterPro" id="IPR005746">
    <property type="entry name" value="Thioredoxin"/>
</dbReference>
<feature type="site" description="Deprotonates C-terminal active site Cys" evidence="9">
    <location>
        <position position="29"/>
    </location>
</feature>
<dbReference type="PIRSF" id="PIRSF000077">
    <property type="entry name" value="Thioredoxin"/>
    <property type="match status" value="1"/>
</dbReference>
<feature type="site" description="Contributes to redox potential value" evidence="9">
    <location>
        <position position="36"/>
    </location>
</feature>
<dbReference type="InterPro" id="IPR013766">
    <property type="entry name" value="Thioredoxin_domain"/>
</dbReference>
<evidence type="ECO:0000256" key="1">
    <source>
        <dbReference type="ARBA" id="ARBA00008987"/>
    </source>
</evidence>
<dbReference type="PANTHER" id="PTHR45663">
    <property type="entry name" value="GEO12009P1"/>
    <property type="match status" value="1"/>
</dbReference>
<protein>
    <recommendedName>
        <fullName evidence="7 8">Thioredoxin</fullName>
    </recommendedName>
</protein>
<dbReference type="GO" id="GO:0015035">
    <property type="term" value="F:protein-disulfide reductase activity"/>
    <property type="evidence" value="ECO:0007669"/>
    <property type="project" value="UniProtKB-UniRule"/>
</dbReference>
<dbReference type="FunFam" id="3.40.30.10:FF:000001">
    <property type="entry name" value="Thioredoxin"/>
    <property type="match status" value="1"/>
</dbReference>
<evidence type="ECO:0000313" key="12">
    <source>
        <dbReference type="EMBL" id="KJV56349.1"/>
    </source>
</evidence>